<evidence type="ECO:0000313" key="6">
    <source>
        <dbReference type="EMBL" id="KAK9801407.1"/>
    </source>
</evidence>
<dbReference type="FunFam" id="2.130.10.10:FF:000411">
    <property type="entry name" value="U4/U6 small nuclear ribonucleoprotein Prp4"/>
    <property type="match status" value="1"/>
</dbReference>
<dbReference type="GO" id="GO:0046540">
    <property type="term" value="C:U4/U6 x U5 tri-snRNP complex"/>
    <property type="evidence" value="ECO:0007669"/>
    <property type="project" value="TreeGrafter"/>
</dbReference>
<reference evidence="6 7" key="1">
    <citation type="journal article" date="2024" name="Nat. Commun.">
        <title>Phylogenomics reveals the evolutionary origins of lichenization in chlorophyte algae.</title>
        <authorList>
            <person name="Puginier C."/>
            <person name="Libourel C."/>
            <person name="Otte J."/>
            <person name="Skaloud P."/>
            <person name="Haon M."/>
            <person name="Grisel S."/>
            <person name="Petersen M."/>
            <person name="Berrin J.G."/>
            <person name="Delaux P.M."/>
            <person name="Dal Grande F."/>
            <person name="Keller J."/>
        </authorList>
    </citation>
    <scope>NUCLEOTIDE SEQUENCE [LARGE SCALE GENOMIC DNA]</scope>
    <source>
        <strain evidence="6 7">SAG 2036</strain>
    </source>
</reference>
<dbReference type="SMART" id="SM00320">
    <property type="entry name" value="WD40"/>
    <property type="match status" value="7"/>
</dbReference>
<dbReference type="SMART" id="SM00500">
    <property type="entry name" value="SFM"/>
    <property type="match status" value="1"/>
</dbReference>
<dbReference type="Gene3D" id="4.10.280.110">
    <property type="entry name" value="Pre-mRNA processing factor 4 domain"/>
    <property type="match status" value="1"/>
</dbReference>
<dbReference type="Pfam" id="PF00400">
    <property type="entry name" value="WD40"/>
    <property type="match status" value="7"/>
</dbReference>
<dbReference type="PRINTS" id="PR00320">
    <property type="entry name" value="GPROTEINBRPT"/>
</dbReference>
<evidence type="ECO:0000256" key="2">
    <source>
        <dbReference type="ARBA" id="ARBA00022737"/>
    </source>
</evidence>
<dbReference type="PANTHER" id="PTHR19846:SF0">
    <property type="entry name" value="PRE-MRNA PROCESSING FACTOR 4"/>
    <property type="match status" value="1"/>
</dbReference>
<evidence type="ECO:0000256" key="4">
    <source>
        <dbReference type="SAM" id="MobiDB-lite"/>
    </source>
</evidence>
<dbReference type="SUPFAM" id="SSF50978">
    <property type="entry name" value="WD40 repeat-like"/>
    <property type="match status" value="1"/>
</dbReference>
<evidence type="ECO:0000259" key="5">
    <source>
        <dbReference type="SMART" id="SM00500"/>
    </source>
</evidence>
<dbReference type="EMBL" id="JALJOQ010000076">
    <property type="protein sequence ID" value="KAK9801407.1"/>
    <property type="molecule type" value="Genomic_DNA"/>
</dbReference>
<feature type="repeat" description="WD" evidence="3">
    <location>
        <begin position="313"/>
        <end position="354"/>
    </location>
</feature>
<dbReference type="InterPro" id="IPR020472">
    <property type="entry name" value="WD40_PAC1"/>
</dbReference>
<feature type="region of interest" description="Disordered" evidence="4">
    <location>
        <begin position="1"/>
        <end position="31"/>
    </location>
</feature>
<evidence type="ECO:0000256" key="1">
    <source>
        <dbReference type="ARBA" id="ARBA00022574"/>
    </source>
</evidence>
<dbReference type="InterPro" id="IPR014906">
    <property type="entry name" value="PRP4-like"/>
</dbReference>
<dbReference type="InterPro" id="IPR015943">
    <property type="entry name" value="WD40/YVTN_repeat-like_dom_sf"/>
</dbReference>
<dbReference type="GO" id="GO:0017070">
    <property type="term" value="F:U6 snRNA binding"/>
    <property type="evidence" value="ECO:0007669"/>
    <property type="project" value="TreeGrafter"/>
</dbReference>
<keyword evidence="7" id="KW-1185">Reference proteome</keyword>
<feature type="repeat" description="WD" evidence="3">
    <location>
        <begin position="222"/>
        <end position="271"/>
    </location>
</feature>
<dbReference type="GO" id="GO:0000398">
    <property type="term" value="P:mRNA splicing, via spliceosome"/>
    <property type="evidence" value="ECO:0007669"/>
    <property type="project" value="TreeGrafter"/>
</dbReference>
<dbReference type="InterPro" id="IPR019775">
    <property type="entry name" value="WD40_repeat_CS"/>
</dbReference>
<dbReference type="InterPro" id="IPR001680">
    <property type="entry name" value="WD40_rpt"/>
</dbReference>
<dbReference type="PROSITE" id="PS00678">
    <property type="entry name" value="WD_REPEATS_1"/>
    <property type="match status" value="2"/>
</dbReference>
<dbReference type="InterPro" id="IPR036322">
    <property type="entry name" value="WD40_repeat_dom_sf"/>
</dbReference>
<keyword evidence="1 3" id="KW-0853">WD repeat</keyword>
<feature type="repeat" description="WD" evidence="3">
    <location>
        <begin position="355"/>
        <end position="396"/>
    </location>
</feature>
<dbReference type="Pfam" id="PF08799">
    <property type="entry name" value="PRP4"/>
    <property type="match status" value="1"/>
</dbReference>
<evidence type="ECO:0000313" key="7">
    <source>
        <dbReference type="Proteomes" id="UP001465755"/>
    </source>
</evidence>
<comment type="caution">
    <text evidence="6">The sequence shown here is derived from an EMBL/GenBank/DDBJ whole genome shotgun (WGS) entry which is preliminary data.</text>
</comment>
<dbReference type="SUPFAM" id="SSF158230">
    <property type="entry name" value="PRP4-like"/>
    <property type="match status" value="1"/>
</dbReference>
<dbReference type="PANTHER" id="PTHR19846">
    <property type="entry name" value="WD40 REPEAT PROTEIN"/>
    <property type="match status" value="1"/>
</dbReference>
<dbReference type="PROSITE" id="PS50082">
    <property type="entry name" value="WD_REPEATS_2"/>
    <property type="match status" value="6"/>
</dbReference>
<dbReference type="InterPro" id="IPR036285">
    <property type="entry name" value="PRP4-like_sf"/>
</dbReference>
<dbReference type="PROSITE" id="PS50294">
    <property type="entry name" value="WD_REPEATS_REGION"/>
    <property type="match status" value="4"/>
</dbReference>
<dbReference type="AlphaFoldDB" id="A0AAW1P085"/>
<accession>A0AAW1P085</accession>
<keyword evidence="2" id="KW-0677">Repeat</keyword>
<dbReference type="GO" id="GO:0030621">
    <property type="term" value="F:U4 snRNA binding"/>
    <property type="evidence" value="ECO:0007669"/>
    <property type="project" value="TreeGrafter"/>
</dbReference>
<feature type="repeat" description="WD" evidence="3">
    <location>
        <begin position="397"/>
        <end position="439"/>
    </location>
</feature>
<organism evidence="6 7">
    <name type="scientific">Symbiochloris irregularis</name>
    <dbReference type="NCBI Taxonomy" id="706552"/>
    <lineage>
        <taxon>Eukaryota</taxon>
        <taxon>Viridiplantae</taxon>
        <taxon>Chlorophyta</taxon>
        <taxon>core chlorophytes</taxon>
        <taxon>Trebouxiophyceae</taxon>
        <taxon>Trebouxiales</taxon>
        <taxon>Trebouxiaceae</taxon>
        <taxon>Symbiochloris</taxon>
    </lineage>
</organism>
<feature type="repeat" description="WD" evidence="3">
    <location>
        <begin position="440"/>
        <end position="477"/>
    </location>
</feature>
<sequence>MEPEEANADGGTVDVDMPEAAELPEASRQTRALAEEKIRQVELRRKLKATVVPTNDGDVRALLRRAEQPVTLFGEREMERRDRLRHLLATADDETAVKLTAEDGQQQEAAAEALADKMFYTEGTDALKQARIEVARHSLVSAKTRLRRAKRRRLDPDEDEAGERKEALTLARTIANQSSEIGDERPIMACAFRPDGQQLATAAWSGLFKLWQMPLCQRSLTVRAHQDRITGLSWHPRAGTGQDEASANIVTGGVDTTARLWSLEGKELTVLTGHNDRLARTAWHPGGGLIATASYDTTWRLWDAERGQCLLEQEGHSRGVYAVAFQGDGALVASAGLDAIGRIWDLRTGRSIMTLQGHVKGIMSLAFSPNGHLLASGSEDHTARLWDLRKRRCIYTLPCHTSLVSQVCFEPSDGHFFLTAGYDNVAKLWSSTDFQPIKTLAGHEGKVMGADINPEGDGLIATVSYDRTLKLWAPENY</sequence>
<dbReference type="Gene3D" id="2.130.10.10">
    <property type="entry name" value="YVTN repeat-like/Quinoprotein amine dehydrogenase"/>
    <property type="match status" value="2"/>
</dbReference>
<protein>
    <recommendedName>
        <fullName evidence="5">Pre-mRNA processing factor 4 (PRP4)-like domain-containing protein</fullName>
    </recommendedName>
</protein>
<feature type="domain" description="Pre-mRNA processing factor 4 (PRP4)-like" evidence="5">
    <location>
        <begin position="54"/>
        <end position="107"/>
    </location>
</feature>
<dbReference type="CDD" id="cd00200">
    <property type="entry name" value="WD40"/>
    <property type="match status" value="1"/>
</dbReference>
<feature type="repeat" description="WD" evidence="3">
    <location>
        <begin position="271"/>
        <end position="312"/>
    </location>
</feature>
<evidence type="ECO:0000256" key="3">
    <source>
        <dbReference type="PROSITE-ProRule" id="PRU00221"/>
    </source>
</evidence>
<proteinExistence type="predicted"/>
<name>A0AAW1P085_9CHLO</name>
<dbReference type="Proteomes" id="UP001465755">
    <property type="component" value="Unassembled WGS sequence"/>
</dbReference>
<gene>
    <name evidence="6" type="ORF">WJX73_007477</name>
</gene>